<feature type="transmembrane region" description="Helical" evidence="2">
    <location>
        <begin position="117"/>
        <end position="146"/>
    </location>
</feature>
<dbReference type="AlphaFoldDB" id="A0AA35LEP7"/>
<feature type="region of interest" description="Disordered" evidence="1">
    <location>
        <begin position="1"/>
        <end position="62"/>
    </location>
</feature>
<reference evidence="3" key="1">
    <citation type="submission" date="2022-12" db="EMBL/GenBank/DDBJ databases">
        <authorList>
            <person name="Alioto T."/>
            <person name="Alioto T."/>
            <person name="Gomez Garrido J."/>
        </authorList>
    </citation>
    <scope>NUCLEOTIDE SEQUENCE</scope>
</reference>
<feature type="compositionally biased region" description="Basic and acidic residues" evidence="1">
    <location>
        <begin position="329"/>
        <end position="338"/>
    </location>
</feature>
<dbReference type="Proteomes" id="UP001178461">
    <property type="component" value="Chromosome Z"/>
</dbReference>
<keyword evidence="2" id="KW-0812">Transmembrane</keyword>
<dbReference type="EMBL" id="OX395140">
    <property type="protein sequence ID" value="CAI5794566.1"/>
    <property type="molecule type" value="Genomic_DNA"/>
</dbReference>
<name>A0AA35LEP7_9SAUR</name>
<evidence type="ECO:0000313" key="4">
    <source>
        <dbReference type="Proteomes" id="UP001178461"/>
    </source>
</evidence>
<feature type="region of interest" description="Disordered" evidence="1">
    <location>
        <begin position="152"/>
        <end position="174"/>
    </location>
</feature>
<evidence type="ECO:0000256" key="1">
    <source>
        <dbReference type="SAM" id="MobiDB-lite"/>
    </source>
</evidence>
<feature type="region of interest" description="Disordered" evidence="1">
    <location>
        <begin position="292"/>
        <end position="338"/>
    </location>
</feature>
<organism evidence="3 4">
    <name type="scientific">Podarcis lilfordi</name>
    <name type="common">Lilford's wall lizard</name>
    <dbReference type="NCBI Taxonomy" id="74358"/>
    <lineage>
        <taxon>Eukaryota</taxon>
        <taxon>Metazoa</taxon>
        <taxon>Chordata</taxon>
        <taxon>Craniata</taxon>
        <taxon>Vertebrata</taxon>
        <taxon>Euteleostomi</taxon>
        <taxon>Lepidosauria</taxon>
        <taxon>Squamata</taxon>
        <taxon>Bifurcata</taxon>
        <taxon>Unidentata</taxon>
        <taxon>Episquamata</taxon>
        <taxon>Laterata</taxon>
        <taxon>Lacertibaenia</taxon>
        <taxon>Lacertidae</taxon>
        <taxon>Podarcis</taxon>
    </lineage>
</organism>
<evidence type="ECO:0000313" key="3">
    <source>
        <dbReference type="EMBL" id="CAI5794566.1"/>
    </source>
</evidence>
<keyword evidence="2" id="KW-1133">Transmembrane helix</keyword>
<feature type="compositionally biased region" description="Acidic residues" evidence="1">
    <location>
        <begin position="34"/>
        <end position="52"/>
    </location>
</feature>
<sequence length="338" mass="36005">MLGRVEPAARLKLPAFSAARPPPPPDLDPFSASEEADEMDPAAGGEDPEENWGGEKALLDFPPRGTRRRRQAAFLEPAPHARYVEDARIPIQHRQVALQMAPLEECACPEPLAKGTLVAMLAVLAFLGFFSTSVLLVVAVCLLRLVERQRKSGKDANAMSNRPLPPLPPPRPERVYLSTKPAPGYERLTAASPRTPEGGAYLSASELHPGPRSYQKMGVYQAAVAAETESKNLPESEYITVNPAPGFSSPVLPKTYSGAGGISSPVPPKTYSGAGGISSPVPPKIYSAAGAEILSPGKNEEEIYGSPEGTKPEKSGEASPIAETPLSGRENHIYEEVE</sequence>
<keyword evidence="2" id="KW-0472">Membrane</keyword>
<gene>
    <name evidence="3" type="ORF">PODLI_1B008929</name>
</gene>
<protein>
    <submittedName>
        <fullName evidence="3">Uncharacterized protein</fullName>
    </submittedName>
</protein>
<evidence type="ECO:0000256" key="2">
    <source>
        <dbReference type="SAM" id="Phobius"/>
    </source>
</evidence>
<proteinExistence type="predicted"/>
<accession>A0AA35LEP7</accession>
<keyword evidence="4" id="KW-1185">Reference proteome</keyword>